<dbReference type="PRINTS" id="PR00111">
    <property type="entry name" value="ABHYDROLASE"/>
</dbReference>
<accession>A0A410MB44</accession>
<evidence type="ECO:0000259" key="1">
    <source>
        <dbReference type="Pfam" id="PF00561"/>
    </source>
</evidence>
<dbReference type="EMBL" id="CP026118">
    <property type="protein sequence ID" value="QAS51886.1"/>
    <property type="molecule type" value="Genomic_DNA"/>
</dbReference>
<dbReference type="RefSeq" id="WP_128524004.1">
    <property type="nucleotide sequence ID" value="NZ_CANLVY010000002.1"/>
</dbReference>
<proteinExistence type="predicted"/>
<dbReference type="SUPFAM" id="SSF53474">
    <property type="entry name" value="alpha/beta-Hydrolases"/>
    <property type="match status" value="1"/>
</dbReference>
<feature type="domain" description="AB hydrolase-1" evidence="1">
    <location>
        <begin position="25"/>
        <end position="135"/>
    </location>
</feature>
<protein>
    <recommendedName>
        <fullName evidence="1">AB hydrolase-1 domain-containing protein</fullName>
    </recommendedName>
</protein>
<dbReference type="AlphaFoldDB" id="A0A410MB44"/>
<name>A0A410MB44_9BACI</name>
<organism evidence="2 3">
    <name type="scientific">Halobacillus litoralis</name>
    <dbReference type="NCBI Taxonomy" id="45668"/>
    <lineage>
        <taxon>Bacteria</taxon>
        <taxon>Bacillati</taxon>
        <taxon>Bacillota</taxon>
        <taxon>Bacilli</taxon>
        <taxon>Bacillales</taxon>
        <taxon>Bacillaceae</taxon>
        <taxon>Halobacillus</taxon>
    </lineage>
</organism>
<dbReference type="InterPro" id="IPR000073">
    <property type="entry name" value="AB_hydrolase_1"/>
</dbReference>
<dbReference type="PANTHER" id="PTHR43139:SF52">
    <property type="entry name" value="SI:DKEY-122A22.2"/>
    <property type="match status" value="1"/>
</dbReference>
<evidence type="ECO:0000313" key="3">
    <source>
        <dbReference type="Proteomes" id="UP000287756"/>
    </source>
</evidence>
<dbReference type="Pfam" id="PF00561">
    <property type="entry name" value="Abhydrolase_1"/>
    <property type="match status" value="1"/>
</dbReference>
<evidence type="ECO:0000313" key="2">
    <source>
        <dbReference type="EMBL" id="QAS51886.1"/>
    </source>
</evidence>
<dbReference type="InterPro" id="IPR052370">
    <property type="entry name" value="Meta-cleavage_hydrolase"/>
</dbReference>
<dbReference type="Proteomes" id="UP000287756">
    <property type="component" value="Chromosome"/>
</dbReference>
<gene>
    <name evidence="2" type="ORF">HLI_06455</name>
</gene>
<dbReference type="InterPro" id="IPR029058">
    <property type="entry name" value="AB_hydrolase_fold"/>
</dbReference>
<dbReference type="Gene3D" id="3.40.50.1820">
    <property type="entry name" value="alpha/beta hydrolase"/>
    <property type="match status" value="1"/>
</dbReference>
<dbReference type="OrthoDB" id="9776853at2"/>
<dbReference type="KEGG" id="hli:HLI_06455"/>
<reference evidence="2 3" key="1">
    <citation type="submission" date="2018-01" db="EMBL/GenBank/DDBJ databases">
        <title>The whole genome sequencing and assembly of Halobacillus litoralis ERB031 strain.</title>
        <authorList>
            <person name="Lee S.-J."/>
            <person name="Park M.-K."/>
            <person name="Kim J.-Y."/>
            <person name="Lee Y.-J."/>
            <person name="Yi H."/>
            <person name="Bahn Y.-S."/>
            <person name="Kim J.F."/>
            <person name="Lee D.-W."/>
        </authorList>
    </citation>
    <scope>NUCLEOTIDE SEQUENCE [LARGE SCALE GENOMIC DNA]</scope>
    <source>
        <strain evidence="2 3">ERB 031</strain>
    </source>
</reference>
<sequence length="282" mass="32593">MITMMKGKGIPLNYEAHINDRRKEWIVFFHGFGGNYTIFNRQISHFKEDYNLLFVDLPGHGKSPDFTGEENVLAFTSKKVIELLDQVGVRQAHLVGVSLGTIVMQDIATKFPERIKSMVLSGAVGKWLWWGEALGKFTLTFPVRSLLPYMIPFVTFAYIVLPKRNHKKSRDVFIKEALKLGKSSYINWLFTVKDAHMIYRTLRKQGNRIPKLYISGEEDHMFLKGITTHVRKEKEAELLILKECGHVCNIEKYPQFNQHALKFFESIDNEVLKRRLEASSGL</sequence>
<dbReference type="PANTHER" id="PTHR43139">
    <property type="entry name" value="SI:DKEY-122A22.2"/>
    <property type="match status" value="1"/>
</dbReference>